<dbReference type="Pfam" id="PF22022">
    <property type="entry name" value="Phage_int_M"/>
    <property type="match status" value="1"/>
</dbReference>
<evidence type="ECO:0000259" key="6">
    <source>
        <dbReference type="PROSITE" id="PS51898"/>
    </source>
</evidence>
<dbReference type="EMBL" id="QEQK01000006">
    <property type="protein sequence ID" value="PWN56176.1"/>
    <property type="molecule type" value="Genomic_DNA"/>
</dbReference>
<dbReference type="PROSITE" id="PS51900">
    <property type="entry name" value="CB"/>
    <property type="match status" value="1"/>
</dbReference>
<name>A0A363UL74_9GAMM</name>
<dbReference type="InterPro" id="IPR022000">
    <property type="entry name" value="Min27-like_integrase_DNA_bind"/>
</dbReference>
<dbReference type="SUPFAM" id="SSF56349">
    <property type="entry name" value="DNA breaking-rejoining enzymes"/>
    <property type="match status" value="1"/>
</dbReference>
<evidence type="ECO:0000313" key="9">
    <source>
        <dbReference type="Proteomes" id="UP000251800"/>
    </source>
</evidence>
<dbReference type="PANTHER" id="PTHR30629">
    <property type="entry name" value="PROPHAGE INTEGRASE"/>
    <property type="match status" value="1"/>
</dbReference>
<organism evidence="8 9">
    <name type="scientific">Abyssibacter profundi</name>
    <dbReference type="NCBI Taxonomy" id="2182787"/>
    <lineage>
        <taxon>Bacteria</taxon>
        <taxon>Pseudomonadati</taxon>
        <taxon>Pseudomonadota</taxon>
        <taxon>Gammaproteobacteria</taxon>
        <taxon>Chromatiales</taxon>
        <taxon>Oceanococcaceae</taxon>
        <taxon>Abyssibacter</taxon>
    </lineage>
</organism>
<dbReference type="Proteomes" id="UP000251800">
    <property type="component" value="Unassembled WGS sequence"/>
</dbReference>
<feature type="domain" description="Core-binding (CB)" evidence="7">
    <location>
        <begin position="77"/>
        <end position="155"/>
    </location>
</feature>
<comment type="caution">
    <text evidence="8">The sequence shown here is derived from an EMBL/GenBank/DDBJ whole genome shotgun (WGS) entry which is preliminary data.</text>
</comment>
<dbReference type="CDD" id="cd01189">
    <property type="entry name" value="INT_ICEBs1_C_like"/>
    <property type="match status" value="1"/>
</dbReference>
<dbReference type="Pfam" id="PF00589">
    <property type="entry name" value="Phage_integrase"/>
    <property type="match status" value="1"/>
</dbReference>
<dbReference type="PANTHER" id="PTHR30629:SF2">
    <property type="entry name" value="PROPHAGE INTEGRASE INTS-RELATED"/>
    <property type="match status" value="1"/>
</dbReference>
<dbReference type="Gene3D" id="1.10.150.130">
    <property type="match status" value="1"/>
</dbReference>
<dbReference type="RefSeq" id="WP_109719947.1">
    <property type="nucleotide sequence ID" value="NZ_QEQK01000006.1"/>
</dbReference>
<dbReference type="InterPro" id="IPR002104">
    <property type="entry name" value="Integrase_catalytic"/>
</dbReference>
<evidence type="ECO:0000259" key="7">
    <source>
        <dbReference type="PROSITE" id="PS51900"/>
    </source>
</evidence>
<comment type="similarity">
    <text evidence="1">Belongs to the 'phage' integrase family.</text>
</comment>
<keyword evidence="4" id="KW-0233">DNA recombination</keyword>
<dbReference type="Gene3D" id="1.10.443.10">
    <property type="entry name" value="Intergrase catalytic core"/>
    <property type="match status" value="1"/>
</dbReference>
<accession>A0A363UL74</accession>
<dbReference type="PROSITE" id="PS51898">
    <property type="entry name" value="TYR_RECOMBINASE"/>
    <property type="match status" value="1"/>
</dbReference>
<evidence type="ECO:0000256" key="3">
    <source>
        <dbReference type="ARBA" id="ARBA00023125"/>
    </source>
</evidence>
<evidence type="ECO:0000256" key="1">
    <source>
        <dbReference type="ARBA" id="ARBA00008857"/>
    </source>
</evidence>
<dbReference type="InterPro" id="IPR044068">
    <property type="entry name" value="CB"/>
</dbReference>
<dbReference type="GO" id="GO:0015074">
    <property type="term" value="P:DNA integration"/>
    <property type="evidence" value="ECO:0007669"/>
    <property type="project" value="UniProtKB-KW"/>
</dbReference>
<proteinExistence type="inferred from homology"/>
<evidence type="ECO:0000313" key="8">
    <source>
        <dbReference type="EMBL" id="PWN56176.1"/>
    </source>
</evidence>
<sequence length="374" mass="42630">MGKLPAGIEIHRGRLRIVFMLDGRRRRRSLDLPPTKTNINGAERLRAEILRAIAAGTFRWSTFFPEGDDAAIEDKTDLFESVAEDWYELHTHVAKSTRLGYRRFLDYTWLPEFRGRPIQSITTLDIKRVVATKKWGAKRAYNVISCLRLIFDHAIEAELIDANPCAKLKLSKPQKPLPDPFSQAEATAILEYLEQHEPGWHNYFDLVFHSGLRPSEAIALRWPQADLFNDRVRIERAHVAHEDKATKTNKVRDVRLNSRARAALERQKASTYLAGDHVFLHPGTGEPIKDDKAPRKAFTRALKALGIRHRPAYNARHTYATVGLMAGANPAWMARQMGHSLKVFFEVYATWIEGQDGDAQMEKVETFLAAEKNA</sequence>
<reference evidence="8 9" key="1">
    <citation type="submission" date="2018-05" db="EMBL/GenBank/DDBJ databases">
        <title>Abyssibacter profundi OUC007T gen. nov., sp. nov, a marine bacterium isolated from seawater of the Mariana Trench.</title>
        <authorList>
            <person name="Zhou S."/>
        </authorList>
    </citation>
    <scope>NUCLEOTIDE SEQUENCE [LARGE SCALE GENOMIC DNA]</scope>
    <source>
        <strain evidence="8 9">OUC007</strain>
    </source>
</reference>
<keyword evidence="3 5" id="KW-0238">DNA-binding</keyword>
<evidence type="ECO:0000256" key="2">
    <source>
        <dbReference type="ARBA" id="ARBA00022908"/>
    </source>
</evidence>
<evidence type="ECO:0000256" key="5">
    <source>
        <dbReference type="PROSITE-ProRule" id="PRU01248"/>
    </source>
</evidence>
<dbReference type="InterPro" id="IPR053876">
    <property type="entry name" value="Phage_int_M"/>
</dbReference>
<dbReference type="OrthoDB" id="5391994at2"/>
<dbReference type="InterPro" id="IPR010998">
    <property type="entry name" value="Integrase_recombinase_N"/>
</dbReference>
<dbReference type="GO" id="GO:0006310">
    <property type="term" value="P:DNA recombination"/>
    <property type="evidence" value="ECO:0007669"/>
    <property type="project" value="UniProtKB-KW"/>
</dbReference>
<gene>
    <name evidence="8" type="ORF">DEH80_07840</name>
</gene>
<protein>
    <recommendedName>
        <fullName evidence="10">Integrase</fullName>
    </recommendedName>
</protein>
<evidence type="ECO:0008006" key="10">
    <source>
        <dbReference type="Google" id="ProtNLM"/>
    </source>
</evidence>
<dbReference type="InterPro" id="IPR050808">
    <property type="entry name" value="Phage_Integrase"/>
</dbReference>
<dbReference type="Pfam" id="PF12167">
    <property type="entry name" value="Arm-DNA-bind_2"/>
    <property type="match status" value="1"/>
</dbReference>
<keyword evidence="2" id="KW-0229">DNA integration</keyword>
<dbReference type="InterPro" id="IPR013762">
    <property type="entry name" value="Integrase-like_cat_sf"/>
</dbReference>
<dbReference type="GO" id="GO:0003677">
    <property type="term" value="F:DNA binding"/>
    <property type="evidence" value="ECO:0007669"/>
    <property type="project" value="UniProtKB-UniRule"/>
</dbReference>
<keyword evidence="9" id="KW-1185">Reference proteome</keyword>
<dbReference type="AlphaFoldDB" id="A0A363UL74"/>
<feature type="domain" description="Tyr recombinase" evidence="6">
    <location>
        <begin position="176"/>
        <end position="362"/>
    </location>
</feature>
<evidence type="ECO:0000256" key="4">
    <source>
        <dbReference type="ARBA" id="ARBA00023172"/>
    </source>
</evidence>
<dbReference type="InterPro" id="IPR011010">
    <property type="entry name" value="DNA_brk_join_enz"/>
</dbReference>